<feature type="domain" description="HD-GYP" evidence="4">
    <location>
        <begin position="152"/>
        <end position="363"/>
    </location>
</feature>
<dbReference type="GO" id="GO:0009214">
    <property type="term" value="P:cyclic nucleotide catabolic process"/>
    <property type="evidence" value="ECO:0007669"/>
    <property type="project" value="UniProtKB-ARBA"/>
</dbReference>
<dbReference type="SUPFAM" id="SSF52172">
    <property type="entry name" value="CheY-like"/>
    <property type="match status" value="1"/>
</dbReference>
<dbReference type="Gene3D" id="1.10.3210.10">
    <property type="entry name" value="Hypothetical protein af1432"/>
    <property type="match status" value="1"/>
</dbReference>
<dbReference type="InterPro" id="IPR037522">
    <property type="entry name" value="HD_GYP_dom"/>
</dbReference>
<dbReference type="InterPro" id="IPR001789">
    <property type="entry name" value="Sig_transdc_resp-reg_receiver"/>
</dbReference>
<evidence type="ECO:0000256" key="2">
    <source>
        <dbReference type="PROSITE-ProRule" id="PRU00169"/>
    </source>
</evidence>
<dbReference type="Gene3D" id="3.40.50.2300">
    <property type="match status" value="1"/>
</dbReference>
<dbReference type="InterPro" id="IPR003607">
    <property type="entry name" value="HD/PDEase_dom"/>
</dbReference>
<proteinExistence type="predicted"/>
<evidence type="ECO:0000259" key="3">
    <source>
        <dbReference type="PROSITE" id="PS50110"/>
    </source>
</evidence>
<dbReference type="EMBL" id="JRWP01000005">
    <property type="protein sequence ID" value="KGY09575.1"/>
    <property type="molecule type" value="Genomic_DNA"/>
</dbReference>
<dbReference type="AlphaFoldDB" id="A0A0A5HZ84"/>
<dbReference type="PANTHER" id="PTHR45228:SF5">
    <property type="entry name" value="CYCLIC DI-GMP PHOSPHODIESTERASE VC_1348-RELATED"/>
    <property type="match status" value="1"/>
</dbReference>
<dbReference type="PROSITE" id="PS51832">
    <property type="entry name" value="HD_GYP"/>
    <property type="match status" value="1"/>
</dbReference>
<dbReference type="Proteomes" id="UP000030451">
    <property type="component" value="Unassembled WGS sequence"/>
</dbReference>
<dbReference type="Pfam" id="PF00072">
    <property type="entry name" value="Response_reg"/>
    <property type="match status" value="1"/>
</dbReference>
<dbReference type="InterPro" id="IPR052020">
    <property type="entry name" value="Cyclic_di-GMP/3'3'-cGAMP_PDE"/>
</dbReference>
<dbReference type="FunFam" id="1.10.3210.10:FF:000018">
    <property type="entry name" value="Two-component system response regulator"/>
    <property type="match status" value="1"/>
</dbReference>
<dbReference type="STRING" id="379097.SE23_13545"/>
<feature type="domain" description="Response regulatory" evidence="3">
    <location>
        <begin position="10"/>
        <end position="125"/>
    </location>
</feature>
<dbReference type="InterPro" id="IPR011006">
    <property type="entry name" value="CheY-like_superfamily"/>
</dbReference>
<dbReference type="GO" id="GO:0000160">
    <property type="term" value="P:phosphorelay signal transduction system"/>
    <property type="evidence" value="ECO:0007669"/>
    <property type="project" value="InterPro"/>
</dbReference>
<dbReference type="OrthoDB" id="6210373at2"/>
<keyword evidence="1" id="KW-0378">Hydrolase</keyword>
<dbReference type="PROSITE" id="PS50110">
    <property type="entry name" value="RESPONSE_REGULATORY"/>
    <property type="match status" value="1"/>
</dbReference>
<sequence length="364" mass="40869">MPIEKLDDCTVLLVDDSPDNLAFMAQGLAGRYQIKAAKSGQMALHVLEQFDVDLILLDVVMPEMSGYDVIRFVTSNPKTRHIPVVFLTGKDSQEDEKLGFELGAADYIHKPVSIPLLRSRVRTHLQNKRSKDFLRDQNGYLETEVLKRSSELDRMQDAVVFALASLAETRDPETGNHILRTQHYVKLLAEYLAENEKYRELLTPKKIDTYFKAAPLHDIGKVGIIDSILLKPGKLTKEEFEIMKSHTTLGLQALERAEQLSGAHNDLISAAKEIAYGHHEKWDGSGYPNGYAGDDIPLSARLMAVADVYDALICKRVYKDAMTHEQAKSIILEGNGQHFDPLVIEAFLAQEDLFIKIASEFSDD</sequence>
<evidence type="ECO:0000313" key="5">
    <source>
        <dbReference type="EMBL" id="KGY09575.1"/>
    </source>
</evidence>
<dbReference type="SMART" id="SM00471">
    <property type="entry name" value="HDc"/>
    <property type="match status" value="1"/>
</dbReference>
<reference evidence="5 6" key="1">
    <citation type="submission" date="2014-10" db="EMBL/GenBank/DDBJ databases">
        <title>Genome sequencing of Vibrio sinaloensis T08.</title>
        <authorList>
            <person name="Chan K.-G."/>
            <person name="Mohamad N.I."/>
        </authorList>
    </citation>
    <scope>NUCLEOTIDE SEQUENCE [LARGE SCALE GENOMIC DNA]</scope>
    <source>
        <strain evidence="5 6">T08</strain>
    </source>
</reference>
<accession>A0A0A5HZ84</accession>
<keyword evidence="2" id="KW-0597">Phosphoprotein</keyword>
<dbReference type="Pfam" id="PF13487">
    <property type="entry name" value="HD_5"/>
    <property type="match status" value="1"/>
</dbReference>
<dbReference type="SMART" id="SM00448">
    <property type="entry name" value="REC"/>
    <property type="match status" value="1"/>
</dbReference>
<dbReference type="RefSeq" id="WP_038189496.1">
    <property type="nucleotide sequence ID" value="NZ_JRWP01000005.1"/>
</dbReference>
<evidence type="ECO:0000256" key="1">
    <source>
        <dbReference type="ARBA" id="ARBA00022801"/>
    </source>
</evidence>
<dbReference type="SUPFAM" id="SSF109604">
    <property type="entry name" value="HD-domain/PDEase-like"/>
    <property type="match status" value="1"/>
</dbReference>
<comment type="caution">
    <text evidence="5">The sequence shown here is derived from an EMBL/GenBank/DDBJ whole genome shotgun (WGS) entry which is preliminary data.</text>
</comment>
<gene>
    <name evidence="5" type="ORF">NM06_06950</name>
</gene>
<name>A0A0A5HZ84_PHOS4</name>
<feature type="modified residue" description="4-aspartylphosphate" evidence="2">
    <location>
        <position position="58"/>
    </location>
</feature>
<evidence type="ECO:0000259" key="4">
    <source>
        <dbReference type="PROSITE" id="PS51832"/>
    </source>
</evidence>
<organism evidence="5 6">
    <name type="scientific">Photobacterium sp. (strain ATCC 43367)</name>
    <dbReference type="NCBI Taxonomy" id="379097"/>
    <lineage>
        <taxon>Bacteria</taxon>
        <taxon>Pseudomonadati</taxon>
        <taxon>Pseudomonadota</taxon>
        <taxon>Gammaproteobacteria</taxon>
        <taxon>Vibrionales</taxon>
        <taxon>Vibrionaceae</taxon>
        <taxon>Vibrio</taxon>
        <taxon>Vibrio oreintalis group</taxon>
    </lineage>
</organism>
<dbReference type="PANTHER" id="PTHR45228">
    <property type="entry name" value="CYCLIC DI-GMP PHOSPHODIESTERASE TM_0186-RELATED"/>
    <property type="match status" value="1"/>
</dbReference>
<dbReference type="GO" id="GO:0004112">
    <property type="term" value="F:cyclic-nucleotide phosphodiesterase activity"/>
    <property type="evidence" value="ECO:0007669"/>
    <property type="project" value="UniProtKB-ARBA"/>
</dbReference>
<evidence type="ECO:0000313" key="6">
    <source>
        <dbReference type="Proteomes" id="UP000030451"/>
    </source>
</evidence>
<protein>
    <submittedName>
        <fullName evidence="5">Chemotaxis protein CheY</fullName>
    </submittedName>
</protein>
<dbReference type="CDD" id="cd00077">
    <property type="entry name" value="HDc"/>
    <property type="match status" value="1"/>
</dbReference>